<evidence type="ECO:0000256" key="14">
    <source>
        <dbReference type="SAM" id="Phobius"/>
    </source>
</evidence>
<evidence type="ECO:0000256" key="13">
    <source>
        <dbReference type="RuleBase" id="RU003983"/>
    </source>
</evidence>
<dbReference type="Gene3D" id="3.30.2010.10">
    <property type="entry name" value="Metalloproteases ('zincins'), catalytic domain"/>
    <property type="match status" value="1"/>
</dbReference>
<evidence type="ECO:0000256" key="2">
    <source>
        <dbReference type="ARBA" id="ARBA00022670"/>
    </source>
</evidence>
<feature type="transmembrane region" description="Helical" evidence="14">
    <location>
        <begin position="6"/>
        <end position="22"/>
    </location>
</feature>
<evidence type="ECO:0000313" key="18">
    <source>
        <dbReference type="Proteomes" id="UP000425960"/>
    </source>
</evidence>
<dbReference type="InterPro" id="IPR001915">
    <property type="entry name" value="Peptidase_M48"/>
</dbReference>
<dbReference type="GO" id="GO:0046872">
    <property type="term" value="F:metal ion binding"/>
    <property type="evidence" value="ECO:0007669"/>
    <property type="project" value="UniProtKB-KW"/>
</dbReference>
<feature type="binding site" evidence="12">
    <location>
        <position position="274"/>
    </location>
    <ligand>
        <name>Zn(2+)</name>
        <dbReference type="ChEBI" id="CHEBI:29105"/>
        <note>catalytic</note>
    </ligand>
</feature>
<feature type="transmembrane region" description="Helical" evidence="14">
    <location>
        <begin position="326"/>
        <end position="343"/>
    </location>
</feature>
<dbReference type="PANTHER" id="PTHR10120">
    <property type="entry name" value="CAAX PRENYL PROTEASE 1"/>
    <property type="match status" value="1"/>
</dbReference>
<reference evidence="17 18" key="1">
    <citation type="submission" date="2019-11" db="EMBL/GenBank/DDBJ databases">
        <title>Comparative genomics of hydrocarbon-degrading Desulfosarcina strains.</title>
        <authorList>
            <person name="Watanabe M."/>
            <person name="Kojima H."/>
            <person name="Fukui M."/>
        </authorList>
    </citation>
    <scope>NUCLEOTIDE SEQUENCE [LARGE SCALE GENOMIC DNA]</scope>
    <source>
        <strain evidence="17 18">28bB2T</strain>
    </source>
</reference>
<keyword evidence="3 14" id="KW-0812">Transmembrane</keyword>
<evidence type="ECO:0000259" key="15">
    <source>
        <dbReference type="Pfam" id="PF01435"/>
    </source>
</evidence>
<keyword evidence="9 13" id="KW-0482">Metalloprotease</keyword>
<evidence type="ECO:0000256" key="10">
    <source>
        <dbReference type="ARBA" id="ARBA00023136"/>
    </source>
</evidence>
<keyword evidence="8 14" id="KW-1133">Transmembrane helix</keyword>
<feature type="binding site" evidence="12">
    <location>
        <position position="352"/>
    </location>
    <ligand>
        <name>Zn(2+)</name>
        <dbReference type="ChEBI" id="CHEBI:29105"/>
        <note>catalytic</note>
    </ligand>
</feature>
<keyword evidence="7 12" id="KW-0862">Zinc</keyword>
<feature type="domain" description="Peptidase M48" evidence="15">
    <location>
        <begin position="205"/>
        <end position="409"/>
    </location>
</feature>
<dbReference type="InterPro" id="IPR027057">
    <property type="entry name" value="CAXX_Prtase_1"/>
</dbReference>
<evidence type="ECO:0000256" key="11">
    <source>
        <dbReference type="PIRSR" id="PIRSR627057-1"/>
    </source>
</evidence>
<evidence type="ECO:0000256" key="4">
    <source>
        <dbReference type="ARBA" id="ARBA00022723"/>
    </source>
</evidence>
<protein>
    <submittedName>
        <fullName evidence="17">Peptidase M48</fullName>
    </submittedName>
</protein>
<name>A0A5K7ZKF9_9BACT</name>
<dbReference type="Pfam" id="PF16491">
    <property type="entry name" value="Peptidase_M48_N"/>
    <property type="match status" value="1"/>
</dbReference>
<feature type="binding site" evidence="12">
    <location>
        <position position="278"/>
    </location>
    <ligand>
        <name>Zn(2+)</name>
        <dbReference type="ChEBI" id="CHEBI:29105"/>
        <note>catalytic</note>
    </ligand>
</feature>
<comment type="cofactor">
    <cofactor evidence="12 13">
        <name>Zn(2+)</name>
        <dbReference type="ChEBI" id="CHEBI:29105"/>
    </cofactor>
    <text evidence="12 13">Binds 1 zinc ion per subunit.</text>
</comment>
<feature type="transmembrane region" description="Helical" evidence="14">
    <location>
        <begin position="172"/>
        <end position="195"/>
    </location>
</feature>
<dbReference type="Proteomes" id="UP000425960">
    <property type="component" value="Chromosome"/>
</dbReference>
<keyword evidence="2 13" id="KW-0645">Protease</keyword>
<dbReference type="GO" id="GO:0004222">
    <property type="term" value="F:metalloendopeptidase activity"/>
    <property type="evidence" value="ECO:0007669"/>
    <property type="project" value="InterPro"/>
</dbReference>
<accession>A0A5K7ZKF9</accession>
<keyword evidence="5 13" id="KW-0378">Hydrolase</keyword>
<dbReference type="InterPro" id="IPR032456">
    <property type="entry name" value="Peptidase_M48_N"/>
</dbReference>
<dbReference type="KEGG" id="dov:DSCO28_20920"/>
<evidence type="ECO:0000256" key="6">
    <source>
        <dbReference type="ARBA" id="ARBA00022824"/>
    </source>
</evidence>
<evidence type="ECO:0000313" key="17">
    <source>
        <dbReference type="EMBL" id="BBO81526.1"/>
    </source>
</evidence>
<feature type="transmembrane region" description="Helical" evidence="14">
    <location>
        <begin position="90"/>
        <end position="109"/>
    </location>
</feature>
<sequence length="415" mass="46089">MNTVGWVILFFIVADYWVHLLADGLNLKAMTDTIPPAFETIYDPGKYRQSQDYLRTQTRFGRTVATADLMVLLVFWLGGGFAMLDGWTQGLGWGPLATGLVYIGAVVGMKTLFDQPFSIYATFVIEERFGFNRSTPATWIKDRLKGLGLAIALGGPLLLGILAFFQYAGDTAWLWCWLLVTLFGLAVQFVAPAWIMPLFNRFEPLEEGPLKSSIMDYARSIGFSLDNVQVMDGSRRSAKSNAFFTGFGRHRRIVLFDTLIDSHTTDELVAVLAHEMGHCKLRHILKMMAAGVLQTGVLLYLMSLVIGSPQLSAAFYVPEPATHSGLIFFGLLYAPVDFLLGLASQSISRRHEYAADRFAATTTGHPRSLIDALKKLSVHNLSNLSPHPWYVFLNYSHPPVLARIAALEEIGKDRG</sequence>
<feature type="transmembrane region" description="Helical" evidence="14">
    <location>
        <begin position="147"/>
        <end position="166"/>
    </location>
</feature>
<organism evidence="17 18">
    <name type="scientific">Desulfosarcina ovata subsp. sediminis</name>
    <dbReference type="NCBI Taxonomy" id="885957"/>
    <lineage>
        <taxon>Bacteria</taxon>
        <taxon>Pseudomonadati</taxon>
        <taxon>Thermodesulfobacteriota</taxon>
        <taxon>Desulfobacteria</taxon>
        <taxon>Desulfobacterales</taxon>
        <taxon>Desulfosarcinaceae</taxon>
        <taxon>Desulfosarcina</taxon>
    </lineage>
</organism>
<feature type="active site" evidence="11">
    <location>
        <position position="275"/>
    </location>
</feature>
<feature type="active site" description="Proton donor" evidence="11">
    <location>
        <position position="356"/>
    </location>
</feature>
<evidence type="ECO:0000256" key="8">
    <source>
        <dbReference type="ARBA" id="ARBA00022989"/>
    </source>
</evidence>
<dbReference type="EMBL" id="AP021876">
    <property type="protein sequence ID" value="BBO81526.1"/>
    <property type="molecule type" value="Genomic_DNA"/>
</dbReference>
<dbReference type="FunFam" id="3.30.2010.10:FF:000002">
    <property type="entry name" value="CAAX prenyl protease"/>
    <property type="match status" value="1"/>
</dbReference>
<keyword evidence="4 12" id="KW-0479">Metal-binding</keyword>
<dbReference type="GO" id="GO:0071586">
    <property type="term" value="P:CAAX-box protein processing"/>
    <property type="evidence" value="ECO:0007669"/>
    <property type="project" value="InterPro"/>
</dbReference>
<keyword evidence="6" id="KW-0256">Endoplasmic reticulum</keyword>
<feature type="transmembrane region" description="Helical" evidence="14">
    <location>
        <begin position="64"/>
        <end position="84"/>
    </location>
</feature>
<evidence type="ECO:0000259" key="16">
    <source>
        <dbReference type="Pfam" id="PF16491"/>
    </source>
</evidence>
<gene>
    <name evidence="17" type="ORF">DSCO28_20920</name>
</gene>
<keyword evidence="10 14" id="KW-0472">Membrane</keyword>
<evidence type="ECO:0000256" key="9">
    <source>
        <dbReference type="ARBA" id="ARBA00023049"/>
    </source>
</evidence>
<feature type="domain" description="CAAX prenyl protease 1 N-terminal" evidence="16">
    <location>
        <begin position="27"/>
        <end position="201"/>
    </location>
</feature>
<dbReference type="AlphaFoldDB" id="A0A5K7ZKF9"/>
<comment type="subcellular location">
    <subcellularLocation>
        <location evidence="1">Endoplasmic reticulum membrane</location>
        <topology evidence="1">Multi-pass membrane protein</topology>
    </subcellularLocation>
</comment>
<evidence type="ECO:0000256" key="12">
    <source>
        <dbReference type="PIRSR" id="PIRSR627057-2"/>
    </source>
</evidence>
<evidence type="ECO:0000256" key="3">
    <source>
        <dbReference type="ARBA" id="ARBA00022692"/>
    </source>
</evidence>
<evidence type="ECO:0000256" key="7">
    <source>
        <dbReference type="ARBA" id="ARBA00022833"/>
    </source>
</evidence>
<proteinExistence type="inferred from homology"/>
<evidence type="ECO:0000256" key="1">
    <source>
        <dbReference type="ARBA" id="ARBA00004477"/>
    </source>
</evidence>
<evidence type="ECO:0000256" key="5">
    <source>
        <dbReference type="ARBA" id="ARBA00022801"/>
    </source>
</evidence>
<dbReference type="Pfam" id="PF01435">
    <property type="entry name" value="Peptidase_M48"/>
    <property type="match status" value="1"/>
</dbReference>
<feature type="transmembrane region" description="Helical" evidence="14">
    <location>
        <begin position="284"/>
        <end position="306"/>
    </location>
</feature>
<dbReference type="CDD" id="cd07343">
    <property type="entry name" value="M48A_Zmpste24p_like"/>
    <property type="match status" value="1"/>
</dbReference>
<comment type="similarity">
    <text evidence="13">Belongs to the peptidase M48 family.</text>
</comment>